<dbReference type="Pfam" id="PF20256">
    <property type="entry name" value="MoCoBD_2"/>
    <property type="match status" value="1"/>
</dbReference>
<keyword evidence="3" id="KW-1185">Reference proteome</keyword>
<dbReference type="Pfam" id="PF01315">
    <property type="entry name" value="Ald_Xan_dh_C"/>
    <property type="match status" value="1"/>
</dbReference>
<dbReference type="SUPFAM" id="SSF56003">
    <property type="entry name" value="Molybdenum cofactor-binding domain"/>
    <property type="match status" value="1"/>
</dbReference>
<reference evidence="2 3" key="1">
    <citation type="submission" date="2020-02" db="EMBL/GenBank/DDBJ databases">
        <title>Acidophilic actinobacteria isolated from forest soil.</title>
        <authorList>
            <person name="Golinska P."/>
        </authorList>
    </citation>
    <scope>NUCLEOTIDE SEQUENCE [LARGE SCALE GENOMIC DNA]</scope>
    <source>
        <strain evidence="2 3">NL8</strain>
    </source>
</reference>
<dbReference type="InterPro" id="IPR016208">
    <property type="entry name" value="Ald_Oxase/xanthine_DH-like"/>
</dbReference>
<dbReference type="SUPFAM" id="SSF54665">
    <property type="entry name" value="CO dehydrogenase molybdoprotein N-domain-like"/>
    <property type="match status" value="1"/>
</dbReference>
<accession>A0ABS5KQA5</accession>
<dbReference type="Gene3D" id="3.90.1170.50">
    <property type="entry name" value="Aldehyde oxidase/xanthine dehydrogenase, a/b hammerhead"/>
    <property type="match status" value="1"/>
</dbReference>
<proteinExistence type="predicted"/>
<dbReference type="PANTHER" id="PTHR11908:SF157">
    <property type="entry name" value="XANTHINE DEHYDROGENASE SUBUNIT D-RELATED"/>
    <property type="match status" value="1"/>
</dbReference>
<dbReference type="EMBL" id="JAAFYZ010000044">
    <property type="protein sequence ID" value="MBS2548222.1"/>
    <property type="molecule type" value="Genomic_DNA"/>
</dbReference>
<dbReference type="Pfam" id="PF02738">
    <property type="entry name" value="MoCoBD_1"/>
    <property type="match status" value="1"/>
</dbReference>
<sequence>MTEPKFPADLRAEGMLWMGVRRSPHASAAIRGLDMRAARAVPGVHAVLSAADLPGYNFHGPRSIDQPVLAADVARYIGEPVAVVAAEHPALARRAAERVRVIWDPLRPLHDPDQASTAPPIHPDGNVLHTTTLAFGADPAALADPASAESAGRKVVRGEYVFDGLDARPAAPAVVIAVPNGERGIEIYVATVSPRGDREVVAQCLGLPVEKVHVIPTRVGGADTHREDVGLQVQAALLALATGRPVKAVVPRDAPAHPGRPAASLRYRHVVGEDGGLVAVEADILLDGGAYASTTIDILEEACRLAVGPYRVPNVRVTGRVVRTNNPPAGRVRGGGGALTCAAYEAQMDAAGSAVGLGGLEVRLRNLLRPGDLMPDASDPLGKPAAAPVPIPDCLHEILDTPMPSFPPGPDIREYPGTVGRTGELTRIRRGVGVALGMADLSNPTQLGEYATAVVLVSMTPDGPAATVACSAVETGSGLHDLIRTTVERTLGVPPERVAVRAPEDPGSLPSSTAVTHPAWVHGSAVEAAAKQARAKLFRSLAEQIGIDGGLLKVIDGYLVSHDDVFHLPLDDAYRQCLAPGRVVRGDGEFRMLAMPALTGTSDSASVAVGAVRAVVDVDTELGLVNVVQVAIAQDAGRVAVRDRAVHRVASGAVAGAGFVLSEGSDLPFGWGEPSTMDAPEVVVAALLETAEDAKEEIGPDGLPVAAPPLGGMKPVGDLSVMATPAAVLAAIRDAVGDPRGGSPLRLPLRPDRAWWVLELR</sequence>
<dbReference type="InterPro" id="IPR037165">
    <property type="entry name" value="AldOxase/xan_DH_Mopterin-bd_sf"/>
</dbReference>
<dbReference type="InterPro" id="IPR036856">
    <property type="entry name" value="Ald_Oxase/Xan_DH_a/b_sf"/>
</dbReference>
<dbReference type="InterPro" id="IPR008274">
    <property type="entry name" value="AldOxase/xan_DH_MoCoBD1"/>
</dbReference>
<feature type="domain" description="Aldehyde oxidase/xanthine dehydrogenase a/b hammerhead" evidence="1">
    <location>
        <begin position="1"/>
        <end position="107"/>
    </location>
</feature>
<protein>
    <submittedName>
        <fullName evidence="2">Molybdopterin-dependent oxidoreductase</fullName>
    </submittedName>
</protein>
<organism evidence="2 3">
    <name type="scientific">Catenulispora pinistramenti</name>
    <dbReference type="NCBI Taxonomy" id="2705254"/>
    <lineage>
        <taxon>Bacteria</taxon>
        <taxon>Bacillati</taxon>
        <taxon>Actinomycetota</taxon>
        <taxon>Actinomycetes</taxon>
        <taxon>Catenulisporales</taxon>
        <taxon>Catenulisporaceae</taxon>
        <taxon>Catenulispora</taxon>
    </lineage>
</organism>
<dbReference type="Gene3D" id="3.30.365.10">
    <property type="entry name" value="Aldehyde oxidase/xanthine dehydrogenase, molybdopterin binding domain"/>
    <property type="match status" value="4"/>
</dbReference>
<dbReference type="InterPro" id="IPR000674">
    <property type="entry name" value="Ald_Oxase/Xan_DH_a/b"/>
</dbReference>
<dbReference type="InterPro" id="IPR046867">
    <property type="entry name" value="AldOxase/xan_DH_MoCoBD2"/>
</dbReference>
<evidence type="ECO:0000313" key="2">
    <source>
        <dbReference type="EMBL" id="MBS2548222.1"/>
    </source>
</evidence>
<dbReference type="RefSeq" id="WP_212009795.1">
    <property type="nucleotide sequence ID" value="NZ_JAAFYZ010000044.1"/>
</dbReference>
<evidence type="ECO:0000313" key="3">
    <source>
        <dbReference type="Proteomes" id="UP000730482"/>
    </source>
</evidence>
<evidence type="ECO:0000259" key="1">
    <source>
        <dbReference type="SMART" id="SM01008"/>
    </source>
</evidence>
<dbReference type="Proteomes" id="UP000730482">
    <property type="component" value="Unassembled WGS sequence"/>
</dbReference>
<dbReference type="PANTHER" id="PTHR11908">
    <property type="entry name" value="XANTHINE DEHYDROGENASE"/>
    <property type="match status" value="1"/>
</dbReference>
<gene>
    <name evidence="2" type="ORF">KGQ19_15250</name>
</gene>
<dbReference type="SMART" id="SM01008">
    <property type="entry name" value="Ald_Xan_dh_C"/>
    <property type="match status" value="1"/>
</dbReference>
<name>A0ABS5KQA5_9ACTN</name>
<comment type="caution">
    <text evidence="2">The sequence shown here is derived from an EMBL/GenBank/DDBJ whole genome shotgun (WGS) entry which is preliminary data.</text>
</comment>